<dbReference type="PANTHER" id="PTHR12901:SF10">
    <property type="entry name" value="COENZYME Q-BINDING PROTEIN COQ10, MITOCHONDRIAL"/>
    <property type="match status" value="1"/>
</dbReference>
<dbReference type="AlphaFoldDB" id="A0A127JYJ0"/>
<dbReference type="GO" id="GO:0048039">
    <property type="term" value="F:ubiquinone binding"/>
    <property type="evidence" value="ECO:0007669"/>
    <property type="project" value="InterPro"/>
</dbReference>
<dbReference type="InterPro" id="IPR044996">
    <property type="entry name" value="COQ10-like"/>
</dbReference>
<evidence type="ECO:0000313" key="3">
    <source>
        <dbReference type="EMBL" id="AMO24999.1"/>
    </source>
</evidence>
<comment type="similarity">
    <text evidence="1">Belongs to the ribosome association toxin RatA family.</text>
</comment>
<gene>
    <name evidence="3" type="ORF">UC35_21930</name>
</gene>
<dbReference type="Proteomes" id="UP000070433">
    <property type="component" value="Chromosome"/>
</dbReference>
<organism evidence="3 4">
    <name type="scientific">Ramlibacter tataouinensis</name>
    <dbReference type="NCBI Taxonomy" id="94132"/>
    <lineage>
        <taxon>Bacteria</taxon>
        <taxon>Pseudomonadati</taxon>
        <taxon>Pseudomonadota</taxon>
        <taxon>Betaproteobacteria</taxon>
        <taxon>Burkholderiales</taxon>
        <taxon>Comamonadaceae</taxon>
        <taxon>Ramlibacter</taxon>
    </lineage>
</organism>
<dbReference type="RefSeq" id="WP_061503423.1">
    <property type="nucleotide sequence ID" value="NZ_CP010951.1"/>
</dbReference>
<dbReference type="InterPro" id="IPR023393">
    <property type="entry name" value="START-like_dom_sf"/>
</dbReference>
<dbReference type="GO" id="GO:0045333">
    <property type="term" value="P:cellular respiration"/>
    <property type="evidence" value="ECO:0007669"/>
    <property type="project" value="InterPro"/>
</dbReference>
<accession>A0A127JYJ0</accession>
<evidence type="ECO:0000313" key="4">
    <source>
        <dbReference type="Proteomes" id="UP000070433"/>
    </source>
</evidence>
<dbReference type="Pfam" id="PF03364">
    <property type="entry name" value="Polyketide_cyc"/>
    <property type="match status" value="1"/>
</dbReference>
<dbReference type="Gene3D" id="3.30.530.20">
    <property type="match status" value="1"/>
</dbReference>
<evidence type="ECO:0000256" key="1">
    <source>
        <dbReference type="ARBA" id="ARBA00008918"/>
    </source>
</evidence>
<dbReference type="InterPro" id="IPR005031">
    <property type="entry name" value="COQ10_START"/>
</dbReference>
<dbReference type="CDD" id="cd07813">
    <property type="entry name" value="COQ10p_like"/>
    <property type="match status" value="1"/>
</dbReference>
<sequence>MKTINKSVLIWYSAGEMYTLVTDVARYPEFLPWCDHATVISTDDSGMVAEVGIAFSGIRQTFTTRNDHVPDREVRMKLLDGPFSRLDGQWKFIPLGDGTERACKVELQLNYGFEHVTLGKLIAPVFDKIAASLVDAFVKRAEQVYG</sequence>
<feature type="domain" description="Coenzyme Q-binding protein COQ10 START" evidence="2">
    <location>
        <begin position="12"/>
        <end position="137"/>
    </location>
</feature>
<protein>
    <submittedName>
        <fullName evidence="3">Cyclase</fullName>
    </submittedName>
</protein>
<proteinExistence type="inferred from homology"/>
<reference evidence="3 4" key="1">
    <citation type="journal article" date="2014" name="Int. J. Syst. Evol. Microbiol.">
        <title>Ramlibacter solisilvae sp. nov., isolated from forest soil, and emended description of the genus Ramlibacter.</title>
        <authorList>
            <person name="Lee H.J."/>
            <person name="Lee S.H."/>
            <person name="Lee S.S."/>
            <person name="Lee J.S."/>
            <person name="Kim Y."/>
            <person name="Kim S.C."/>
            <person name="Jeon C.O."/>
        </authorList>
    </citation>
    <scope>NUCLEOTIDE SEQUENCE [LARGE SCALE GENOMIC DNA]</scope>
    <source>
        <strain evidence="3 4">5-10</strain>
    </source>
</reference>
<dbReference type="PANTHER" id="PTHR12901">
    <property type="entry name" value="SPERM PROTEIN HOMOLOG"/>
    <property type="match status" value="1"/>
</dbReference>
<dbReference type="PATRIC" id="fig|94132.3.peg.4471"/>
<evidence type="ECO:0000259" key="2">
    <source>
        <dbReference type="Pfam" id="PF03364"/>
    </source>
</evidence>
<keyword evidence="4" id="KW-1185">Reference proteome</keyword>
<dbReference type="EMBL" id="CP010951">
    <property type="protein sequence ID" value="AMO24999.1"/>
    <property type="molecule type" value="Genomic_DNA"/>
</dbReference>
<dbReference type="SUPFAM" id="SSF55961">
    <property type="entry name" value="Bet v1-like"/>
    <property type="match status" value="1"/>
</dbReference>
<name>A0A127JYJ0_9BURK</name>
<dbReference type="OrthoDB" id="9804759at2"/>